<gene>
    <name evidence="1" type="ORF">J2N86_14970</name>
</gene>
<dbReference type="Proteomes" id="UP001057474">
    <property type="component" value="Plasmid pLlyPCM2298_1"/>
</dbReference>
<dbReference type="EMBL" id="CP071528">
    <property type="protein sequence ID" value="USQ15262.1"/>
    <property type="molecule type" value="Genomic_DNA"/>
</dbReference>
<reference evidence="1" key="1">
    <citation type="submission" date="2021-03" db="EMBL/GenBank/DDBJ databases">
        <title>Legionella lytica PCM 2298.</title>
        <authorList>
            <person name="Koper P."/>
        </authorList>
    </citation>
    <scope>NUCLEOTIDE SEQUENCE</scope>
    <source>
        <strain evidence="1">PCM 2298</strain>
        <plasmid evidence="1">pLlyPCM2298_1</plasmid>
    </source>
</reference>
<evidence type="ECO:0000313" key="1">
    <source>
        <dbReference type="EMBL" id="USQ15262.1"/>
    </source>
</evidence>
<keyword evidence="1" id="KW-0614">Plasmid</keyword>
<proteinExistence type="predicted"/>
<organism evidence="1 2">
    <name type="scientific">Legionella lytica</name>
    <dbReference type="NCBI Taxonomy" id="96232"/>
    <lineage>
        <taxon>Bacteria</taxon>
        <taxon>Pseudomonadati</taxon>
        <taxon>Pseudomonadota</taxon>
        <taxon>Gammaproteobacteria</taxon>
        <taxon>Legionellales</taxon>
        <taxon>Legionellaceae</taxon>
        <taxon>Legionella</taxon>
    </lineage>
</organism>
<sequence>MFQPVKNGRITDVQLLIADGISARDTRPANVSKLLFIKVEKRNYFPTLVASVTASELESLLMDEVKNLNETSSALTFYECVIPSHNIYDSIDECHPDSMPSLQKLT</sequence>
<keyword evidence="2" id="KW-1185">Reference proteome</keyword>
<evidence type="ECO:0000313" key="2">
    <source>
        <dbReference type="Proteomes" id="UP001057474"/>
    </source>
</evidence>
<name>A0ABY4YDN2_9GAMM</name>
<dbReference type="RefSeq" id="WP_252582499.1">
    <property type="nucleotide sequence ID" value="NZ_CP071528.1"/>
</dbReference>
<protein>
    <submittedName>
        <fullName evidence="1">Uncharacterized protein</fullName>
    </submittedName>
</protein>
<geneLocation type="plasmid" evidence="1 2">
    <name>pLlyPCM2298_1</name>
</geneLocation>
<accession>A0ABY4YDN2</accession>